<evidence type="ECO:0000256" key="5">
    <source>
        <dbReference type="ARBA" id="ARBA00023136"/>
    </source>
</evidence>
<comment type="subcellular location">
    <subcellularLocation>
        <location evidence="1">Cell membrane</location>
        <topology evidence="1">Multi-pass membrane protein</topology>
    </subcellularLocation>
</comment>
<keyword evidence="4 7" id="KW-1133">Transmembrane helix</keyword>
<name>A0A1M4S7V2_9FIRM</name>
<feature type="transmembrane region" description="Helical" evidence="7">
    <location>
        <begin position="42"/>
        <end position="65"/>
    </location>
</feature>
<evidence type="ECO:0000256" key="3">
    <source>
        <dbReference type="ARBA" id="ARBA00022692"/>
    </source>
</evidence>
<feature type="transmembrane region" description="Helical" evidence="7">
    <location>
        <begin position="71"/>
        <end position="88"/>
    </location>
</feature>
<dbReference type="InterPro" id="IPR001123">
    <property type="entry name" value="LeuE-type"/>
</dbReference>
<dbReference type="EMBL" id="FQUW01000004">
    <property type="protein sequence ID" value="SHE28294.1"/>
    <property type="molecule type" value="Genomic_DNA"/>
</dbReference>
<accession>A0A1M4S7V2</accession>
<evidence type="ECO:0000256" key="6">
    <source>
        <dbReference type="SAM" id="MobiDB-lite"/>
    </source>
</evidence>
<protein>
    <submittedName>
        <fullName evidence="8">LysE type translocator</fullName>
    </submittedName>
</protein>
<evidence type="ECO:0000313" key="9">
    <source>
        <dbReference type="Proteomes" id="UP000184196"/>
    </source>
</evidence>
<dbReference type="GO" id="GO:0006865">
    <property type="term" value="P:amino acid transport"/>
    <property type="evidence" value="ECO:0007669"/>
    <property type="project" value="InterPro"/>
</dbReference>
<keyword evidence="3 7" id="KW-0812">Transmembrane</keyword>
<evidence type="ECO:0000256" key="7">
    <source>
        <dbReference type="SAM" id="Phobius"/>
    </source>
</evidence>
<dbReference type="PANTHER" id="PTHR38825">
    <property type="entry name" value="LYSINE EXPORTER PROTEIN (LYSE/YGGA)"/>
    <property type="match status" value="1"/>
</dbReference>
<sequence length="270" mass="28055">MELVAIFSTAFVVGLSGAMMPGPLLTVTIGESARRGFAAGPLVVLGHALLEGALVVALSLGLASLITAPPVARGIAVVGGIFLIYLGWGMARDAWLGRVELGVERAGPEEPGCGSRAGGVRCGCAGPSRGRERRLFPGRRAGPFRHPFSRPPFPREDAPRAGGGAGQPVQPLLDALVGHGGPGLHSSLLETGDCRAGELFRRPYFVGSGLVQPGGGGGGRRPALFDPGRLPGHPGVLRGFPDFSGRFFHLYGRCRARDPVMQFPATPCRV</sequence>
<keyword evidence="5 7" id="KW-0472">Membrane</keyword>
<reference evidence="9" key="1">
    <citation type="submission" date="2016-11" db="EMBL/GenBank/DDBJ databases">
        <authorList>
            <person name="Varghese N."/>
            <person name="Submissions S."/>
        </authorList>
    </citation>
    <scope>NUCLEOTIDE SEQUENCE [LARGE SCALE GENOMIC DNA]</scope>
    <source>
        <strain evidence="9">DSM 11792</strain>
    </source>
</reference>
<dbReference type="GO" id="GO:0005886">
    <property type="term" value="C:plasma membrane"/>
    <property type="evidence" value="ECO:0007669"/>
    <property type="project" value="UniProtKB-SubCell"/>
</dbReference>
<proteinExistence type="predicted"/>
<feature type="transmembrane region" description="Helical" evidence="7">
    <location>
        <begin position="6"/>
        <end position="30"/>
    </location>
</feature>
<dbReference type="Pfam" id="PF01810">
    <property type="entry name" value="LysE"/>
    <property type="match status" value="1"/>
</dbReference>
<evidence type="ECO:0000313" key="8">
    <source>
        <dbReference type="EMBL" id="SHE28294.1"/>
    </source>
</evidence>
<keyword evidence="9" id="KW-1185">Reference proteome</keyword>
<dbReference type="PANTHER" id="PTHR38825:SF1">
    <property type="entry name" value="TRANSPORTER, LYSE FAMILY"/>
    <property type="match status" value="1"/>
</dbReference>
<keyword evidence="2" id="KW-1003">Cell membrane</keyword>
<organism evidence="8 9">
    <name type="scientific">Desulfofundulus australicus DSM 11792</name>
    <dbReference type="NCBI Taxonomy" id="1121425"/>
    <lineage>
        <taxon>Bacteria</taxon>
        <taxon>Bacillati</taxon>
        <taxon>Bacillota</taxon>
        <taxon>Clostridia</taxon>
        <taxon>Eubacteriales</taxon>
        <taxon>Peptococcaceae</taxon>
        <taxon>Desulfofundulus</taxon>
    </lineage>
</organism>
<dbReference type="Proteomes" id="UP000184196">
    <property type="component" value="Unassembled WGS sequence"/>
</dbReference>
<evidence type="ECO:0000256" key="1">
    <source>
        <dbReference type="ARBA" id="ARBA00004651"/>
    </source>
</evidence>
<gene>
    <name evidence="8" type="ORF">SAMN02745218_00014</name>
</gene>
<evidence type="ECO:0000256" key="4">
    <source>
        <dbReference type="ARBA" id="ARBA00022989"/>
    </source>
</evidence>
<feature type="region of interest" description="Disordered" evidence="6">
    <location>
        <begin position="135"/>
        <end position="165"/>
    </location>
</feature>
<dbReference type="AlphaFoldDB" id="A0A1M4S7V2"/>
<evidence type="ECO:0000256" key="2">
    <source>
        <dbReference type="ARBA" id="ARBA00022475"/>
    </source>
</evidence>